<proteinExistence type="predicted"/>
<dbReference type="PROSITE" id="PS51257">
    <property type="entry name" value="PROKAR_LIPOPROTEIN"/>
    <property type="match status" value="1"/>
</dbReference>
<evidence type="ECO:0000313" key="2">
    <source>
        <dbReference type="EMBL" id="SME94091.1"/>
    </source>
</evidence>
<dbReference type="RefSeq" id="WP_132315579.1">
    <property type="nucleotide sequence ID" value="NZ_FWZT01000002.1"/>
</dbReference>
<evidence type="ECO:0000313" key="3">
    <source>
        <dbReference type="Proteomes" id="UP000192907"/>
    </source>
</evidence>
<evidence type="ECO:0000256" key="1">
    <source>
        <dbReference type="SAM" id="SignalP"/>
    </source>
</evidence>
<dbReference type="Proteomes" id="UP000192907">
    <property type="component" value="Unassembled WGS sequence"/>
</dbReference>
<dbReference type="AlphaFoldDB" id="A0A1Y6B639"/>
<accession>A0A1Y6B639</accession>
<organism evidence="2 3">
    <name type="scientific">Pseudobacteriovorax antillogorgiicola</name>
    <dbReference type="NCBI Taxonomy" id="1513793"/>
    <lineage>
        <taxon>Bacteria</taxon>
        <taxon>Pseudomonadati</taxon>
        <taxon>Bdellovibrionota</taxon>
        <taxon>Oligoflexia</taxon>
        <taxon>Oligoflexales</taxon>
        <taxon>Pseudobacteriovoracaceae</taxon>
        <taxon>Pseudobacteriovorax</taxon>
    </lineage>
</organism>
<sequence>MKVDHAIFMAIYLMVLSCSTAVISDGNFEENQTNQKPVELETESEEASIPQPVAGAYLRCEWRLKTSEGKLSSCSIEGESGQVSSVPNHLEWLVIDQYGEVVNGVDFQDNINKSLSEVRLWFTNLQVEDLKDGFIILSDIEDLDPSSAPFKVRIGDIQEQPLLPCSDSLMFDGGCIPIGADLVYRRAGVVFSNFLISGSNRDSSKISIASQDDVLQVSFDWSIEGELSDQTCSDCQTFFVYGYLQVNANDENVKNEKIGCVDAGFRDIGQSSSVTFEVVVPNVSLGTRLLFKAPQVAFVESCDLAILNFASGQDEFGQVIIN</sequence>
<keyword evidence="3" id="KW-1185">Reference proteome</keyword>
<feature type="chain" id="PRO_5011966596" evidence="1">
    <location>
        <begin position="25"/>
        <end position="322"/>
    </location>
</feature>
<name>A0A1Y6B639_9BACT</name>
<protein>
    <submittedName>
        <fullName evidence="2">Uncharacterized protein</fullName>
    </submittedName>
</protein>
<dbReference type="STRING" id="1513793.SAMN06296036_10289"/>
<reference evidence="3" key="1">
    <citation type="submission" date="2017-04" db="EMBL/GenBank/DDBJ databases">
        <authorList>
            <person name="Varghese N."/>
            <person name="Submissions S."/>
        </authorList>
    </citation>
    <scope>NUCLEOTIDE SEQUENCE [LARGE SCALE GENOMIC DNA]</scope>
    <source>
        <strain evidence="3">RKEM611</strain>
    </source>
</reference>
<gene>
    <name evidence="2" type="ORF">SAMN06296036_10289</name>
</gene>
<dbReference type="EMBL" id="FWZT01000002">
    <property type="protein sequence ID" value="SME94091.1"/>
    <property type="molecule type" value="Genomic_DNA"/>
</dbReference>
<keyword evidence="1" id="KW-0732">Signal</keyword>
<feature type="signal peptide" evidence="1">
    <location>
        <begin position="1"/>
        <end position="24"/>
    </location>
</feature>